<dbReference type="PANTHER" id="PTHR45458">
    <property type="entry name" value="SHORT-CHAIN DEHYDROGENASE/REDUCTASE SDR"/>
    <property type="match status" value="1"/>
</dbReference>
<protein>
    <submittedName>
        <fullName evidence="1">3-oxoacyl-ACP reductase</fullName>
    </submittedName>
</protein>
<dbReference type="Proteomes" id="UP001355206">
    <property type="component" value="Unassembled WGS sequence"/>
</dbReference>
<proteinExistence type="predicted"/>
<dbReference type="InterPro" id="IPR036291">
    <property type="entry name" value="NAD(P)-bd_dom_sf"/>
</dbReference>
<dbReference type="EMBL" id="MLCA01000011">
    <property type="protein sequence ID" value="MEE7493179.1"/>
    <property type="molecule type" value="Genomic_DNA"/>
</dbReference>
<evidence type="ECO:0000313" key="1">
    <source>
        <dbReference type="EMBL" id="MEE7493179.1"/>
    </source>
</evidence>
<dbReference type="SUPFAM" id="SSF51735">
    <property type="entry name" value="NAD(P)-binding Rossmann-fold domains"/>
    <property type="match status" value="1"/>
</dbReference>
<name>A0ABU7TTF4_9HYPH</name>
<dbReference type="PRINTS" id="PR00081">
    <property type="entry name" value="GDHRDH"/>
</dbReference>
<evidence type="ECO:0000313" key="2">
    <source>
        <dbReference type="Proteomes" id="UP001355206"/>
    </source>
</evidence>
<dbReference type="InterPro" id="IPR052184">
    <property type="entry name" value="SDR_enzymes"/>
</dbReference>
<accession>A0ABU7TTF4</accession>
<keyword evidence="2" id="KW-1185">Reference proteome</keyword>
<gene>
    <name evidence="1" type="ORF">MOTC310_23055</name>
</gene>
<sequence length="230" mass="24763">MGQHRTVLVVGASRGLGLALAAEWCVRGWHVVGTVRTPSKQLEALRSEHPGRLEVETADILDPDSIEALRGRLDGRRIDVLFINAGIARSIEATPTTLPEADFVDMMRTNALAPVRAIEILEGLVAADGVVAVMSSELGSIAQNDNPAWQGYAASKAALNMLMKGYATRHPGDPRALLLLAPGWVRTEMGGSDAALSVEESIPHVVDTVDANRGRPGLRYLDRFNTTLPW</sequence>
<dbReference type="PANTHER" id="PTHR45458:SF1">
    <property type="entry name" value="SHORT CHAIN DEHYDROGENASE"/>
    <property type="match status" value="1"/>
</dbReference>
<dbReference type="InterPro" id="IPR002347">
    <property type="entry name" value="SDR_fam"/>
</dbReference>
<reference evidence="1 2" key="1">
    <citation type="journal article" date="2012" name="Genet. Mol. Biol.">
        <title>Analysis of 16S rRNA and mxaF genes revealing insights into Methylobacterium niche-specific plant association.</title>
        <authorList>
            <person name="Dourado M.N."/>
            <person name="Andreote F.D."/>
            <person name="Dini-Andreote F."/>
            <person name="Conti R."/>
            <person name="Araujo J.M."/>
            <person name="Araujo W.L."/>
        </authorList>
    </citation>
    <scope>NUCLEOTIDE SEQUENCE [LARGE SCALE GENOMIC DNA]</scope>
    <source>
        <strain evidence="1 2">TC3-10</strain>
    </source>
</reference>
<dbReference type="Gene3D" id="3.40.50.720">
    <property type="entry name" value="NAD(P)-binding Rossmann-like Domain"/>
    <property type="match status" value="1"/>
</dbReference>
<organism evidence="1 2">
    <name type="scientific">Methylobacterium oryzae</name>
    <dbReference type="NCBI Taxonomy" id="334852"/>
    <lineage>
        <taxon>Bacteria</taxon>
        <taxon>Pseudomonadati</taxon>
        <taxon>Pseudomonadota</taxon>
        <taxon>Alphaproteobacteria</taxon>
        <taxon>Hyphomicrobiales</taxon>
        <taxon>Methylobacteriaceae</taxon>
        <taxon>Methylobacterium</taxon>
    </lineage>
</organism>
<comment type="caution">
    <text evidence="1">The sequence shown here is derived from an EMBL/GenBank/DDBJ whole genome shotgun (WGS) entry which is preliminary data.</text>
</comment>
<dbReference type="Pfam" id="PF00106">
    <property type="entry name" value="adh_short"/>
    <property type="match status" value="1"/>
</dbReference>
<dbReference type="RefSeq" id="WP_331303438.1">
    <property type="nucleotide sequence ID" value="NZ_MLCA01000011.1"/>
</dbReference>